<dbReference type="GO" id="GO:0016705">
    <property type="term" value="F:oxidoreductase activity, acting on paired donors, with incorporation or reduction of molecular oxygen"/>
    <property type="evidence" value="ECO:0007669"/>
    <property type="project" value="InterPro"/>
</dbReference>
<dbReference type="PANTHER" id="PTHR30011:SF41">
    <property type="entry name" value="XENOBIOTIC COMPOUND MONOOXYGENASE, DSZA FAMILY (AFU_ORTHOLOGUE AFUA_3G15040)"/>
    <property type="match status" value="1"/>
</dbReference>
<dbReference type="GO" id="GO:0004497">
    <property type="term" value="F:monooxygenase activity"/>
    <property type="evidence" value="ECO:0007669"/>
    <property type="project" value="UniProtKB-KW"/>
</dbReference>
<protein>
    <submittedName>
        <fullName evidence="4">Alkanesulfonate monooxygenase</fullName>
    </submittedName>
</protein>
<dbReference type="InterPro" id="IPR011251">
    <property type="entry name" value="Luciferase-like_dom"/>
</dbReference>
<dbReference type="EMBL" id="JAGPYM010000034">
    <property type="protein sequence ID" value="KAH6876603.1"/>
    <property type="molecule type" value="Genomic_DNA"/>
</dbReference>
<organism evidence="4 5">
    <name type="scientific">Thelonectria olida</name>
    <dbReference type="NCBI Taxonomy" id="1576542"/>
    <lineage>
        <taxon>Eukaryota</taxon>
        <taxon>Fungi</taxon>
        <taxon>Dikarya</taxon>
        <taxon>Ascomycota</taxon>
        <taxon>Pezizomycotina</taxon>
        <taxon>Sordariomycetes</taxon>
        <taxon>Hypocreomycetidae</taxon>
        <taxon>Hypocreales</taxon>
        <taxon>Nectriaceae</taxon>
        <taxon>Thelonectria</taxon>
    </lineage>
</organism>
<proteinExistence type="inferred from homology"/>
<dbReference type="InterPro" id="IPR051260">
    <property type="entry name" value="Diverse_substr_monoxygenases"/>
</dbReference>
<evidence type="ECO:0000259" key="3">
    <source>
        <dbReference type="Pfam" id="PF00296"/>
    </source>
</evidence>
<keyword evidence="4" id="KW-0503">Monooxygenase</keyword>
<dbReference type="InterPro" id="IPR016215">
    <property type="entry name" value="NTA_MOA"/>
</dbReference>
<evidence type="ECO:0000313" key="5">
    <source>
        <dbReference type="Proteomes" id="UP000777438"/>
    </source>
</evidence>
<dbReference type="SUPFAM" id="SSF51679">
    <property type="entry name" value="Bacterial luciferase-like"/>
    <property type="match status" value="1"/>
</dbReference>
<evidence type="ECO:0000256" key="1">
    <source>
        <dbReference type="ARBA" id="ARBA00033748"/>
    </source>
</evidence>
<dbReference type="OrthoDB" id="5561043at2759"/>
<dbReference type="PANTHER" id="PTHR30011">
    <property type="entry name" value="ALKANESULFONATE MONOOXYGENASE-RELATED"/>
    <property type="match status" value="1"/>
</dbReference>
<comment type="similarity">
    <text evidence="1">Belongs to the NtaA/SnaA/DszA monooxygenase family.</text>
</comment>
<dbReference type="Pfam" id="PF00296">
    <property type="entry name" value="Bac_luciferase"/>
    <property type="match status" value="1"/>
</dbReference>
<keyword evidence="4" id="KW-0560">Oxidoreductase</keyword>
<reference evidence="4 5" key="1">
    <citation type="journal article" date="2021" name="Nat. Commun.">
        <title>Genetic determinants of endophytism in the Arabidopsis root mycobiome.</title>
        <authorList>
            <person name="Mesny F."/>
            <person name="Miyauchi S."/>
            <person name="Thiergart T."/>
            <person name="Pickel B."/>
            <person name="Atanasova L."/>
            <person name="Karlsson M."/>
            <person name="Huettel B."/>
            <person name="Barry K.W."/>
            <person name="Haridas S."/>
            <person name="Chen C."/>
            <person name="Bauer D."/>
            <person name="Andreopoulos W."/>
            <person name="Pangilinan J."/>
            <person name="LaButti K."/>
            <person name="Riley R."/>
            <person name="Lipzen A."/>
            <person name="Clum A."/>
            <person name="Drula E."/>
            <person name="Henrissat B."/>
            <person name="Kohler A."/>
            <person name="Grigoriev I.V."/>
            <person name="Martin F.M."/>
            <person name="Hacquard S."/>
        </authorList>
    </citation>
    <scope>NUCLEOTIDE SEQUENCE [LARGE SCALE GENOMIC DNA]</scope>
    <source>
        <strain evidence="4 5">MPI-CAGE-CH-0241</strain>
    </source>
</reference>
<dbReference type="AlphaFoldDB" id="A0A9P8VUK1"/>
<evidence type="ECO:0000313" key="4">
    <source>
        <dbReference type="EMBL" id="KAH6876603.1"/>
    </source>
</evidence>
<comment type="caution">
    <text evidence="4">The sequence shown here is derived from an EMBL/GenBank/DDBJ whole genome shotgun (WGS) entry which is preliminary data.</text>
</comment>
<name>A0A9P8VUK1_9HYPO</name>
<gene>
    <name evidence="4" type="ORF">B0T10DRAFT_585302</name>
</gene>
<dbReference type="PIRSF" id="PIRSF000337">
    <property type="entry name" value="NTA_MOA"/>
    <property type="match status" value="1"/>
</dbReference>
<dbReference type="NCBIfam" id="TIGR03860">
    <property type="entry name" value="FMN_nitrolo"/>
    <property type="match status" value="1"/>
</dbReference>
<dbReference type="Proteomes" id="UP000777438">
    <property type="component" value="Unassembled WGS sequence"/>
</dbReference>
<dbReference type="Gene3D" id="3.20.20.30">
    <property type="entry name" value="Luciferase-like domain"/>
    <property type="match status" value="1"/>
</dbReference>
<feature type="domain" description="Luciferase-like" evidence="3">
    <location>
        <begin position="36"/>
        <end position="406"/>
    </location>
</feature>
<evidence type="ECO:0000256" key="2">
    <source>
        <dbReference type="SAM" id="MobiDB-lite"/>
    </source>
</evidence>
<keyword evidence="5" id="KW-1185">Reference proteome</keyword>
<dbReference type="InterPro" id="IPR036661">
    <property type="entry name" value="Luciferase-like_sf"/>
</dbReference>
<accession>A0A9P8VUK1</accession>
<sequence>MADQTATGKKQWILNAFSMSTPGHLAPGKFGLWRHPRNRTSQYTDIEYWTDLATVLEKGKFHGLFIADVLSHYGVYKGRGSIDPGLPGAAQFPITDPFLPVAAMAAVTKRLSFGVTASTTYENPFLLARRFATLDHLTKGRVAWNAVTSHLETAAKNLGLATQIAHDERYQIAEEFLTLSYKLWEGSWRDDAVVRDDVTKQYTVPGRVREINHEGKYFKSSGPLTTEPSPQRTPFIFQAGASSAGKAFATKHAECMFLPGMEPTAVKKTVDDIRQQVVNQGRDPSHVKLIAGILVIVDETDEKAQAKYEEYLSYADLEGALTLFGGWTGVDLDKWADDEDFKFSGPGSIQSMISTWSATVPGTDGIKWTKKRIAQELAVGGAHARAIGSPKTVADILQTWIDEAGIDGFNISYAVNPRDFEDIVEWLLPELRARGVFWEDYAASTTRENYLGDGLGPRVRDDHPGAQFRWPAPR</sequence>
<feature type="region of interest" description="Disordered" evidence="2">
    <location>
        <begin position="454"/>
        <end position="474"/>
    </location>
</feature>